<protein>
    <recommendedName>
        <fullName evidence="7">Zn(2)-C6 fungal-type domain-containing protein</fullName>
    </recommendedName>
</protein>
<feature type="region of interest" description="Disordered" evidence="6">
    <location>
        <begin position="843"/>
        <end position="877"/>
    </location>
</feature>
<dbReference type="SUPFAM" id="SSF57701">
    <property type="entry name" value="Zn2/Cys6 DNA-binding domain"/>
    <property type="match status" value="1"/>
</dbReference>
<reference evidence="8 9" key="1">
    <citation type="journal article" date="2019" name="Front. Genet.">
        <title>Whole-Genome Sequencing of the Opportunistic Yeast Pathogen Candida inconspicua Uncovers Its Hybrid Origin.</title>
        <authorList>
            <person name="Mixao V."/>
            <person name="Hansen A.P."/>
            <person name="Saus E."/>
            <person name="Boekhout T."/>
            <person name="Lass-Florl C."/>
            <person name="Gabaldon T."/>
        </authorList>
    </citation>
    <scope>NUCLEOTIDE SEQUENCE [LARGE SCALE GENOMIC DNA]</scope>
    <source>
        <strain evidence="8 9">CBS 180</strain>
    </source>
</reference>
<dbReference type="Proteomes" id="UP000307173">
    <property type="component" value="Unassembled WGS sequence"/>
</dbReference>
<dbReference type="PANTHER" id="PTHR31845">
    <property type="entry name" value="FINGER DOMAIN PROTEIN, PUTATIVE-RELATED"/>
    <property type="match status" value="1"/>
</dbReference>
<organism evidence="8 9">
    <name type="scientific">Pichia inconspicua</name>
    <dbReference type="NCBI Taxonomy" id="52247"/>
    <lineage>
        <taxon>Eukaryota</taxon>
        <taxon>Fungi</taxon>
        <taxon>Dikarya</taxon>
        <taxon>Ascomycota</taxon>
        <taxon>Saccharomycotina</taxon>
        <taxon>Pichiomycetes</taxon>
        <taxon>Pichiales</taxon>
        <taxon>Pichiaceae</taxon>
        <taxon>Pichia</taxon>
    </lineage>
</organism>
<name>A0A4T0WYF8_9ASCO</name>
<proteinExistence type="predicted"/>
<evidence type="ECO:0000256" key="2">
    <source>
        <dbReference type="ARBA" id="ARBA00023015"/>
    </source>
</evidence>
<evidence type="ECO:0000256" key="5">
    <source>
        <dbReference type="ARBA" id="ARBA00023242"/>
    </source>
</evidence>
<evidence type="ECO:0000259" key="7">
    <source>
        <dbReference type="PROSITE" id="PS50048"/>
    </source>
</evidence>
<gene>
    <name evidence="8" type="ORF">CANINC_004097</name>
</gene>
<dbReference type="PROSITE" id="PS50048">
    <property type="entry name" value="ZN2_CY6_FUNGAL_2"/>
    <property type="match status" value="1"/>
</dbReference>
<keyword evidence="5" id="KW-0539">Nucleus</keyword>
<dbReference type="Gene3D" id="4.10.240.10">
    <property type="entry name" value="Zn(2)-C6 fungal-type DNA-binding domain"/>
    <property type="match status" value="1"/>
</dbReference>
<sequence>MTQSIENSPSISKKGTTQNDLDSKNRVNNTQSIRHSSRNKQHTDKKQNRKHEFSRSINRKCKEYGDGDNDHDQNNYEDDYEIDGENDADNDNDDYRDDDDHDEDDDDEGDGNDTENDIVGNGYHSSGSNIYHSREEVVRKRSKACKRCHSLKVKCVPLDPNDETQACKRCSAKGIKCEFNITVRRIKKPVVLSKSMKLKLRNEEIKKLKEQLVQRDRIIDMLKGYNPQDDSVAASLEISLKEKLGYYKEEIRKLEQHEKNSMETVPGNISTNFISTSEKRVQICQSQMPSLDIIGNGLLTYSQCTKLVTVFVTKIHARFPFTELPSNLSVDSLKVDAPLLLVIMCYISLIIDTCTEITVETQLQLECLISKTLSSEILMVGDKSFKLLKNTLIYSFWYVAPELFHHRRYHLFTSLCVSLSHDLGISGRPYFFYNKGDGSIKKTSIINDEKNIDLKGLLLVVYTLYTSISLFLKRVIYLEWNSYFEECCQVLEKSNKREYKLIVLYAKINHSMEMMYNSFHRAGECLTVYELSSHKTKLQIQEYVNVLLGIKQQISSHFDEQSFDYNCLMAYLYSAQAYLFEPAVQTLIRAKENVTKEYRNLFLTSLNQICESCILSLTHFNKLSIEDLSVNPLFHTSRILYTSGMLLRIRYLSLTIPKTARAKVYTEDALPTINALISKIDDTISLYPKNFFVQKIKLVLNLFVRTCLTQWNASYKILYKQIKKQDPSFNDSTTMDTLTNTLPSSTLNTPDIMTNSSNFETEMIQTHQQLRDNSTSGFKTSPYAMPGNAASYIKMQSAKPLMKSASNSLSGGIPSNYRTNYYDLDISETYSPTTNNKFQANTFEQSQEPSISGSPENPTLRNHTSISNLQENLPPPKLPATILSELNLPTNAQNAAFDMQFTAFNDEFWSDLFFGEGASSGYSLGGVDGSDTTPNSALNI</sequence>
<keyword evidence="3" id="KW-0238">DNA-binding</keyword>
<dbReference type="GO" id="GO:0005634">
    <property type="term" value="C:nucleus"/>
    <property type="evidence" value="ECO:0007669"/>
    <property type="project" value="UniProtKB-SubCell"/>
</dbReference>
<dbReference type="GO" id="GO:0000976">
    <property type="term" value="F:transcription cis-regulatory region binding"/>
    <property type="evidence" value="ECO:0007669"/>
    <property type="project" value="TreeGrafter"/>
</dbReference>
<keyword evidence="9" id="KW-1185">Reference proteome</keyword>
<dbReference type="PANTHER" id="PTHR31845:SF10">
    <property type="entry name" value="ZN(II)2CYS6 TRANSCRIPTION FACTOR (EUROFUNG)"/>
    <property type="match status" value="1"/>
</dbReference>
<evidence type="ECO:0000256" key="4">
    <source>
        <dbReference type="ARBA" id="ARBA00023163"/>
    </source>
</evidence>
<dbReference type="GO" id="GO:0008270">
    <property type="term" value="F:zinc ion binding"/>
    <property type="evidence" value="ECO:0007669"/>
    <property type="project" value="InterPro"/>
</dbReference>
<dbReference type="AlphaFoldDB" id="A0A4T0WYF8"/>
<feature type="compositionally biased region" description="Acidic residues" evidence="6">
    <location>
        <begin position="75"/>
        <end position="116"/>
    </location>
</feature>
<dbReference type="EMBL" id="SELW01000640">
    <property type="protein sequence ID" value="TID16740.1"/>
    <property type="molecule type" value="Genomic_DNA"/>
</dbReference>
<feature type="compositionally biased region" description="Polar residues" evidence="6">
    <location>
        <begin position="843"/>
        <end position="871"/>
    </location>
</feature>
<evidence type="ECO:0000256" key="1">
    <source>
        <dbReference type="ARBA" id="ARBA00004123"/>
    </source>
</evidence>
<dbReference type="SMART" id="SM00066">
    <property type="entry name" value="GAL4"/>
    <property type="match status" value="1"/>
</dbReference>
<dbReference type="GO" id="GO:0000981">
    <property type="term" value="F:DNA-binding transcription factor activity, RNA polymerase II-specific"/>
    <property type="evidence" value="ECO:0007669"/>
    <property type="project" value="InterPro"/>
</dbReference>
<keyword evidence="4" id="KW-0804">Transcription</keyword>
<evidence type="ECO:0000256" key="6">
    <source>
        <dbReference type="SAM" id="MobiDB-lite"/>
    </source>
</evidence>
<evidence type="ECO:0000313" key="8">
    <source>
        <dbReference type="EMBL" id="TID16740.1"/>
    </source>
</evidence>
<dbReference type="InterPro" id="IPR036864">
    <property type="entry name" value="Zn2-C6_fun-type_DNA-bd_sf"/>
</dbReference>
<feature type="compositionally biased region" description="Polar residues" evidence="6">
    <location>
        <begin position="1"/>
        <end position="34"/>
    </location>
</feature>
<feature type="compositionally biased region" description="Basic and acidic residues" evidence="6">
    <location>
        <begin position="41"/>
        <end position="74"/>
    </location>
</feature>
<accession>A0A4T0WYF8</accession>
<dbReference type="PROSITE" id="PS00463">
    <property type="entry name" value="ZN2_CY6_FUNGAL_1"/>
    <property type="match status" value="1"/>
</dbReference>
<comment type="caution">
    <text evidence="8">The sequence shown here is derived from an EMBL/GenBank/DDBJ whole genome shotgun (WGS) entry which is preliminary data.</text>
</comment>
<evidence type="ECO:0000313" key="9">
    <source>
        <dbReference type="Proteomes" id="UP000307173"/>
    </source>
</evidence>
<dbReference type="CDD" id="cd00067">
    <property type="entry name" value="GAL4"/>
    <property type="match status" value="1"/>
</dbReference>
<evidence type="ECO:0000256" key="3">
    <source>
        <dbReference type="ARBA" id="ARBA00023125"/>
    </source>
</evidence>
<keyword evidence="2" id="KW-0805">Transcription regulation</keyword>
<feature type="domain" description="Zn(2)-C6 fungal-type" evidence="7">
    <location>
        <begin position="144"/>
        <end position="179"/>
    </location>
</feature>
<dbReference type="InterPro" id="IPR001138">
    <property type="entry name" value="Zn2Cys6_DnaBD"/>
</dbReference>
<dbReference type="OrthoDB" id="4454541at2759"/>
<comment type="subcellular location">
    <subcellularLocation>
        <location evidence="1">Nucleus</location>
    </subcellularLocation>
</comment>
<dbReference type="InterPro" id="IPR051089">
    <property type="entry name" value="prtT"/>
</dbReference>
<feature type="region of interest" description="Disordered" evidence="6">
    <location>
        <begin position="1"/>
        <end position="132"/>
    </location>
</feature>
<dbReference type="STRING" id="52247.A0A4T0WYF8"/>